<feature type="compositionally biased region" description="Pro residues" evidence="1">
    <location>
        <begin position="103"/>
        <end position="112"/>
    </location>
</feature>
<sequence>MRILCSSPPRAARYLPPARCIQEKCTFTDPVSFCLFNKVVNELSAYLFRVWDRVSPCDGRCRSSRKARGSASVRPRPWRPGPPVRFPKRPRPARRLPKTHPGPRLPLLPAAPQPDHSARALQARVAAASREGAVGFPAGLSPRRGEEPRPPRGREREASEGLLTGLSEKRQPRARPVLCERRPVPALGAGHAAPASGRRAGGACVREGNASRAPRQGQRRALRTPSPPLPGGGGPGGARSPAPGCPAAFREIGAAARRPCGRSFRARGGERTRVFVHSDLGSERGSCGTQAVYLLPDRVTYTGTHHPSGCQDDPSPGDEFCRCTQNVSPGPPGLGCGAAAGSVSPGVRELPDPRPGGPLLRSLVVPGSRLGRGEA</sequence>
<organism evidence="2 3">
    <name type="scientific">Vulpes vulpes</name>
    <name type="common">Red fox</name>
    <dbReference type="NCBI Taxonomy" id="9627"/>
    <lineage>
        <taxon>Eukaryota</taxon>
        <taxon>Metazoa</taxon>
        <taxon>Chordata</taxon>
        <taxon>Craniata</taxon>
        <taxon>Vertebrata</taxon>
        <taxon>Euteleostomi</taxon>
        <taxon>Mammalia</taxon>
        <taxon>Eutheria</taxon>
        <taxon>Laurasiatheria</taxon>
        <taxon>Carnivora</taxon>
        <taxon>Caniformia</taxon>
        <taxon>Canidae</taxon>
        <taxon>Vulpes</taxon>
    </lineage>
</organism>
<feature type="compositionally biased region" description="Low complexity" evidence="1">
    <location>
        <begin position="113"/>
        <end position="130"/>
    </location>
</feature>
<keyword evidence="2" id="KW-1185">Reference proteome</keyword>
<evidence type="ECO:0000313" key="3">
    <source>
        <dbReference type="RefSeq" id="XP_072599615.1"/>
    </source>
</evidence>
<evidence type="ECO:0000256" key="1">
    <source>
        <dbReference type="SAM" id="MobiDB-lite"/>
    </source>
</evidence>
<feature type="region of interest" description="Disordered" evidence="1">
    <location>
        <begin position="334"/>
        <end position="375"/>
    </location>
</feature>
<feature type="compositionally biased region" description="Basic and acidic residues" evidence="1">
    <location>
        <begin position="143"/>
        <end position="159"/>
    </location>
</feature>
<dbReference type="RefSeq" id="XP_072599615.1">
    <property type="nucleotide sequence ID" value="XM_072743514.1"/>
</dbReference>
<feature type="region of interest" description="Disordered" evidence="1">
    <location>
        <begin position="57"/>
        <end position="246"/>
    </location>
</feature>
<evidence type="ECO:0000313" key="2">
    <source>
        <dbReference type="Proteomes" id="UP001652641"/>
    </source>
</evidence>
<feature type="compositionally biased region" description="Basic residues" evidence="1">
    <location>
        <begin position="86"/>
        <end position="98"/>
    </location>
</feature>
<accession>A0ABM4ZAP3</accession>
<feature type="compositionally biased region" description="Low complexity" evidence="1">
    <location>
        <begin position="188"/>
        <end position="203"/>
    </location>
</feature>
<dbReference type="Proteomes" id="UP001652641">
    <property type="component" value="Chromosome X"/>
</dbReference>
<dbReference type="GeneID" id="112934459"/>
<protein>
    <recommendedName>
        <fullName evidence="4">Collagen alpha-1(I) chain-like</fullName>
    </recommendedName>
</protein>
<name>A0ABM4ZAP3_VULVU</name>
<evidence type="ECO:0008006" key="4">
    <source>
        <dbReference type="Google" id="ProtNLM"/>
    </source>
</evidence>
<reference evidence="3" key="1">
    <citation type="submission" date="2025-08" db="UniProtKB">
        <authorList>
            <consortium name="RefSeq"/>
        </authorList>
    </citation>
    <scope>IDENTIFICATION</scope>
    <source>
        <tissue evidence="3">Cell line</tissue>
    </source>
</reference>
<proteinExistence type="predicted"/>
<gene>
    <name evidence="3" type="primary">LOC112934459</name>
</gene>